<dbReference type="Proteomes" id="UP000049495">
    <property type="component" value="Unassembled WGS sequence"/>
</dbReference>
<dbReference type="EMBL" id="CCJV01000061">
    <property type="protein sequence ID" value="CDT15867.1"/>
    <property type="molecule type" value="Genomic_DNA"/>
</dbReference>
<comment type="caution">
    <text evidence="1">The sequence shown here is derived from an EMBL/GenBank/DDBJ whole genome shotgun (WGS) entry which is preliminary data.</text>
</comment>
<gene>
    <name evidence="1" type="ORF">VCR5J5_1530049</name>
</gene>
<evidence type="ECO:0000313" key="1">
    <source>
        <dbReference type="EMBL" id="CDT15867.1"/>
    </source>
</evidence>
<proteinExistence type="predicted"/>
<accession>A0A822MQZ0</accession>
<dbReference type="AlphaFoldDB" id="A0A822MQZ0"/>
<reference evidence="2" key="1">
    <citation type="submission" date="2014-06" db="EMBL/GenBank/DDBJ databases">
        <authorList>
            <person name="Le Roux Frederique"/>
        </authorList>
    </citation>
    <scope>NUCLEOTIDE SEQUENCE [LARGE SCALE GENOMIC DNA]</scope>
    <source>
        <strain evidence="2">J5-5</strain>
    </source>
</reference>
<name>A0A822MQZ0_9VIBR</name>
<evidence type="ECO:0000313" key="2">
    <source>
        <dbReference type="Proteomes" id="UP000049495"/>
    </source>
</evidence>
<organism evidence="1 2">
    <name type="scientific">Vibrio crassostreae</name>
    <dbReference type="NCBI Taxonomy" id="246167"/>
    <lineage>
        <taxon>Bacteria</taxon>
        <taxon>Pseudomonadati</taxon>
        <taxon>Pseudomonadota</taxon>
        <taxon>Gammaproteobacteria</taxon>
        <taxon>Vibrionales</taxon>
        <taxon>Vibrionaceae</taxon>
        <taxon>Vibrio</taxon>
    </lineage>
</organism>
<protein>
    <submittedName>
        <fullName evidence="1">Uncharacterized protein</fullName>
    </submittedName>
</protein>
<sequence length="39" mass="4264">MITGSSYPQGVVGNLLETWGENGINKPLVEISPLNLFFQ</sequence>